<proteinExistence type="predicted"/>
<dbReference type="AlphaFoldDB" id="A0A415JC95"/>
<evidence type="ECO:0000313" key="2">
    <source>
        <dbReference type="Proteomes" id="UP000284916"/>
    </source>
</evidence>
<gene>
    <name evidence="1" type="ORF">DW035_01455</name>
</gene>
<dbReference type="EMBL" id="QROI01000002">
    <property type="protein sequence ID" value="RHL18538.1"/>
    <property type="molecule type" value="Genomic_DNA"/>
</dbReference>
<comment type="caution">
    <text evidence="1">The sequence shown here is derived from an EMBL/GenBank/DDBJ whole genome shotgun (WGS) entry which is preliminary data.</text>
</comment>
<sequence>MAFMQASVMRIRITPPRIRMRMSALSYDFSKLTQHTKQRPYLLVEDNITHKGAGRETEGSEYEKQRI</sequence>
<reference evidence="1 2" key="1">
    <citation type="submission" date="2018-08" db="EMBL/GenBank/DDBJ databases">
        <title>A genome reference for cultivated species of the human gut microbiota.</title>
        <authorList>
            <person name="Zou Y."/>
            <person name="Xue W."/>
            <person name="Luo G."/>
        </authorList>
    </citation>
    <scope>NUCLEOTIDE SEQUENCE [LARGE SCALE GENOMIC DNA]</scope>
    <source>
        <strain evidence="1 2">AF39-11</strain>
    </source>
</reference>
<organism evidence="1 2">
    <name type="scientific">Phocaeicola plebeius</name>
    <dbReference type="NCBI Taxonomy" id="310297"/>
    <lineage>
        <taxon>Bacteria</taxon>
        <taxon>Pseudomonadati</taxon>
        <taxon>Bacteroidota</taxon>
        <taxon>Bacteroidia</taxon>
        <taxon>Bacteroidales</taxon>
        <taxon>Bacteroidaceae</taxon>
        <taxon>Phocaeicola</taxon>
    </lineage>
</organism>
<protein>
    <submittedName>
        <fullName evidence="1">Uncharacterized protein</fullName>
    </submittedName>
</protein>
<dbReference type="Proteomes" id="UP000284916">
    <property type="component" value="Unassembled WGS sequence"/>
</dbReference>
<accession>A0A415JC95</accession>
<name>A0A415JC95_9BACT</name>
<evidence type="ECO:0000313" key="1">
    <source>
        <dbReference type="EMBL" id="RHL18538.1"/>
    </source>
</evidence>